<dbReference type="Proteomes" id="UP001500767">
    <property type="component" value="Unassembled WGS sequence"/>
</dbReference>
<keyword evidence="11" id="KW-1185">Reference proteome</keyword>
<evidence type="ECO:0000256" key="6">
    <source>
        <dbReference type="ARBA" id="ARBA00023136"/>
    </source>
</evidence>
<evidence type="ECO:0000256" key="3">
    <source>
        <dbReference type="ARBA" id="ARBA00022475"/>
    </source>
</evidence>
<reference evidence="11" key="1">
    <citation type="journal article" date="2019" name="Int. J. Syst. Evol. Microbiol.">
        <title>The Global Catalogue of Microorganisms (GCM) 10K type strain sequencing project: providing services to taxonomists for standard genome sequencing and annotation.</title>
        <authorList>
            <consortium name="The Broad Institute Genomics Platform"/>
            <consortium name="The Broad Institute Genome Sequencing Center for Infectious Disease"/>
            <person name="Wu L."/>
            <person name="Ma J."/>
        </authorList>
    </citation>
    <scope>NUCLEOTIDE SEQUENCE [LARGE SCALE GENOMIC DNA]</scope>
    <source>
        <strain evidence="11">JCM 16540</strain>
    </source>
</reference>
<evidence type="ECO:0000256" key="2">
    <source>
        <dbReference type="ARBA" id="ARBA00022448"/>
    </source>
</evidence>
<dbReference type="Pfam" id="PF00528">
    <property type="entry name" value="BPD_transp_1"/>
    <property type="match status" value="1"/>
</dbReference>
<comment type="subcellular location">
    <subcellularLocation>
        <location evidence="1 7">Cell membrane</location>
        <topology evidence="1 7">Multi-pass membrane protein</topology>
    </subcellularLocation>
</comment>
<keyword evidence="2 7" id="KW-0813">Transport</keyword>
<proteinExistence type="inferred from homology"/>
<evidence type="ECO:0000313" key="10">
    <source>
        <dbReference type="EMBL" id="GAA3558567.1"/>
    </source>
</evidence>
<evidence type="ECO:0000259" key="9">
    <source>
        <dbReference type="PROSITE" id="PS50928"/>
    </source>
</evidence>
<dbReference type="PROSITE" id="PS50928">
    <property type="entry name" value="ABC_TM1"/>
    <property type="match status" value="1"/>
</dbReference>
<evidence type="ECO:0000256" key="1">
    <source>
        <dbReference type="ARBA" id="ARBA00004651"/>
    </source>
</evidence>
<feature type="transmembrane region" description="Helical" evidence="7">
    <location>
        <begin position="127"/>
        <end position="144"/>
    </location>
</feature>
<dbReference type="SUPFAM" id="SSF161098">
    <property type="entry name" value="MetI-like"/>
    <property type="match status" value="1"/>
</dbReference>
<comment type="similarity">
    <text evidence="7">Belongs to the binding-protein-dependent transport system permease family.</text>
</comment>
<keyword evidence="4 7" id="KW-0812">Transmembrane</keyword>
<name>A0ABP6X2P2_9ACTN</name>
<gene>
    <name evidence="10" type="ORF">GCM10022197_12380</name>
</gene>
<evidence type="ECO:0000256" key="7">
    <source>
        <dbReference type="RuleBase" id="RU363032"/>
    </source>
</evidence>
<dbReference type="InterPro" id="IPR051393">
    <property type="entry name" value="ABC_transporter_permease"/>
</dbReference>
<evidence type="ECO:0000256" key="8">
    <source>
        <dbReference type="SAM" id="MobiDB-lite"/>
    </source>
</evidence>
<dbReference type="PANTHER" id="PTHR30193:SF37">
    <property type="entry name" value="INNER MEMBRANE ABC TRANSPORTER PERMEASE PROTEIN YCJO"/>
    <property type="match status" value="1"/>
</dbReference>
<dbReference type="InterPro" id="IPR000515">
    <property type="entry name" value="MetI-like"/>
</dbReference>
<evidence type="ECO:0000256" key="4">
    <source>
        <dbReference type="ARBA" id="ARBA00022692"/>
    </source>
</evidence>
<evidence type="ECO:0000313" key="11">
    <source>
        <dbReference type="Proteomes" id="UP001500767"/>
    </source>
</evidence>
<dbReference type="CDD" id="cd06261">
    <property type="entry name" value="TM_PBP2"/>
    <property type="match status" value="1"/>
</dbReference>
<dbReference type="RefSeq" id="WP_204911758.1">
    <property type="nucleotide sequence ID" value="NZ_BAAAYR010000001.1"/>
</dbReference>
<dbReference type="Gene3D" id="1.10.3720.10">
    <property type="entry name" value="MetI-like"/>
    <property type="match status" value="1"/>
</dbReference>
<feature type="transmembrane region" description="Helical" evidence="7">
    <location>
        <begin position="176"/>
        <end position="199"/>
    </location>
</feature>
<keyword evidence="6 7" id="KW-0472">Membrane</keyword>
<feature type="region of interest" description="Disordered" evidence="8">
    <location>
        <begin position="1"/>
        <end position="24"/>
    </location>
</feature>
<evidence type="ECO:0000256" key="5">
    <source>
        <dbReference type="ARBA" id="ARBA00022989"/>
    </source>
</evidence>
<feature type="transmembrane region" description="Helical" evidence="7">
    <location>
        <begin position="231"/>
        <end position="250"/>
    </location>
</feature>
<organism evidence="10 11">
    <name type="scientific">Microlunatus spumicola</name>
    <dbReference type="NCBI Taxonomy" id="81499"/>
    <lineage>
        <taxon>Bacteria</taxon>
        <taxon>Bacillati</taxon>
        <taxon>Actinomycetota</taxon>
        <taxon>Actinomycetes</taxon>
        <taxon>Propionibacteriales</taxon>
        <taxon>Propionibacteriaceae</taxon>
        <taxon>Microlunatus</taxon>
    </lineage>
</organism>
<feature type="domain" description="ABC transmembrane type-1" evidence="9">
    <location>
        <begin position="90"/>
        <end position="303"/>
    </location>
</feature>
<dbReference type="PANTHER" id="PTHR30193">
    <property type="entry name" value="ABC TRANSPORTER PERMEASE PROTEIN"/>
    <property type="match status" value="1"/>
</dbReference>
<feature type="transmembrane region" description="Helical" evidence="7">
    <location>
        <begin position="32"/>
        <end position="52"/>
    </location>
</feature>
<protein>
    <submittedName>
        <fullName evidence="10">Sugar ABC transporter permease</fullName>
    </submittedName>
</protein>
<feature type="transmembrane region" description="Helical" evidence="7">
    <location>
        <begin position="94"/>
        <end position="115"/>
    </location>
</feature>
<dbReference type="InterPro" id="IPR035906">
    <property type="entry name" value="MetI-like_sf"/>
</dbReference>
<comment type="caution">
    <text evidence="10">The sequence shown here is derived from an EMBL/GenBank/DDBJ whole genome shotgun (WGS) entry which is preliminary data.</text>
</comment>
<keyword evidence="3" id="KW-1003">Cell membrane</keyword>
<sequence length="313" mass="33624">MALGVPTLRPAASAGATAEPARRPRGRRRPTLWAFLLPAAVLYAFVVLWPSVQGAGLAFTDWNGLSADKDFVGLEQFSQVFSDDKARAAVGRTLLIAFTITIVQNLVGLLLALGVNSRIKSRNVLRVLLFAPAIITPVATAYLWQNLLSPNGAINSVLGVVGLGSLRRNWIGDSDYALWSICLVIVWQFAGYSMVIFLANLQGISTEVIEASYVDGAGPFRRFFSIIRPELAPAITINLMLSIIGGLKLFDQVWVMTGGGPGGATDTMSTLIYKNAFQFGDFGYGIAMALVLTVLVAVLSAGQYALLNRQNRG</sequence>
<keyword evidence="5 7" id="KW-1133">Transmembrane helix</keyword>
<feature type="transmembrane region" description="Helical" evidence="7">
    <location>
        <begin position="282"/>
        <end position="307"/>
    </location>
</feature>
<accession>A0ABP6X2P2</accession>
<dbReference type="EMBL" id="BAAAYR010000001">
    <property type="protein sequence ID" value="GAA3558567.1"/>
    <property type="molecule type" value="Genomic_DNA"/>
</dbReference>